<reference evidence="5" key="1">
    <citation type="journal article" date="2019" name="Int. J. Syst. Evol. Microbiol.">
        <title>The Global Catalogue of Microorganisms (GCM) 10K type strain sequencing project: providing services to taxonomists for standard genome sequencing and annotation.</title>
        <authorList>
            <consortium name="The Broad Institute Genomics Platform"/>
            <consortium name="The Broad Institute Genome Sequencing Center for Infectious Disease"/>
            <person name="Wu L."/>
            <person name="Ma J."/>
        </authorList>
    </citation>
    <scope>NUCLEOTIDE SEQUENCE [LARGE SCALE GENOMIC DNA]</scope>
    <source>
        <strain evidence="5">KCTC 42217</strain>
    </source>
</reference>
<feature type="domain" description="TonB C-terminal" evidence="3">
    <location>
        <begin position="353"/>
        <end position="449"/>
    </location>
</feature>
<dbReference type="PROSITE" id="PS52015">
    <property type="entry name" value="TONB_CTD"/>
    <property type="match status" value="1"/>
</dbReference>
<comment type="subcellular location">
    <subcellularLocation>
        <location evidence="1">Cell outer membrane</location>
        <topology evidence="1">Multi-pass membrane protein</topology>
    </subcellularLocation>
</comment>
<evidence type="ECO:0000259" key="3">
    <source>
        <dbReference type="PROSITE" id="PS52015"/>
    </source>
</evidence>
<dbReference type="RefSeq" id="WP_255899585.1">
    <property type="nucleotide sequence ID" value="NZ_JAFMZO010000001.1"/>
</dbReference>
<keyword evidence="1 2" id="KW-0812">Transmembrane</keyword>
<dbReference type="InterPro" id="IPR039426">
    <property type="entry name" value="TonB-dep_rcpt-like"/>
</dbReference>
<organism evidence="4 5">
    <name type="scientific">Paradesertivirga mongoliensis</name>
    <dbReference type="NCBI Taxonomy" id="2100740"/>
    <lineage>
        <taxon>Bacteria</taxon>
        <taxon>Pseudomonadati</taxon>
        <taxon>Bacteroidota</taxon>
        <taxon>Sphingobacteriia</taxon>
        <taxon>Sphingobacteriales</taxon>
        <taxon>Sphingobacteriaceae</taxon>
        <taxon>Paradesertivirga</taxon>
    </lineage>
</organism>
<dbReference type="Proteomes" id="UP001597387">
    <property type="component" value="Unassembled WGS sequence"/>
</dbReference>
<dbReference type="InterPro" id="IPR008756">
    <property type="entry name" value="Peptidase_M56"/>
</dbReference>
<feature type="transmembrane region" description="Helical" evidence="2">
    <location>
        <begin position="95"/>
        <end position="113"/>
    </location>
</feature>
<feature type="transmembrane region" description="Helical" evidence="2">
    <location>
        <begin position="6"/>
        <end position="24"/>
    </location>
</feature>
<sequence>MNWPSYLIQVNIYLILFYAFYELVLKNETFFKWNRIFLLASGVLSFIIPAVQSDWVRSMFVTKEIEQVTYVIAVSPVITLSAPAATDSNLSLMEWLSIIYLSGALFFLCRFIWQLSKVNRSFKEGSRAQSFFTKIKVSEDLPSRESIVKHEKVHASQLHSADVIFFELINIINWFNPVVYGYKRSVKFIHEFIADEVASAEKGKSDYALLLVSNVFGIRKEQLTNNFFNQSLLKKRVMMLYKTKSRKTALLKYGLAAPLFASMVIFSSATIKSESLTKIESSIEAASELKITGNKEIFIQSTAGTVQTEAVSNEDILAKSEKPRLAEIIQPEIDRDSSLLGVAEVETMPRYPGGMEAFYKWIGKEYKFPKEAQTAKVSGRLIVTFVVEKDGTLTNIRVLRDLKHGTGEEAVRLLSSSQKWLPGIQNGKPVRVQYTLPLMLNYESNEKNSEDKKGLSTPSQPNGPVFRAGVNPVIFIDGKRFQKDIPSGFNFGTATEAEYADLLGIKASDIRSISVTKNDDGSTNGTLSITTAEGIKGKNVRIWKPDPSHNLSLRINGSNLKEKPLYILDGKEITSEQFQKIQPSRIEAISVQKDSAATAIYGEKGKNGVIIITSKK</sequence>
<keyword evidence="1 2" id="KW-0472">Membrane</keyword>
<dbReference type="InterPro" id="IPR037066">
    <property type="entry name" value="Plug_dom_sf"/>
</dbReference>
<dbReference type="Pfam" id="PF07715">
    <property type="entry name" value="Plug"/>
    <property type="match status" value="1"/>
</dbReference>
<dbReference type="Pfam" id="PF05569">
    <property type="entry name" value="Peptidase_M56"/>
    <property type="match status" value="1"/>
</dbReference>
<dbReference type="InterPro" id="IPR051045">
    <property type="entry name" value="TonB-dependent_transducer"/>
</dbReference>
<protein>
    <submittedName>
        <fullName evidence="4">Energy transducer TonB</fullName>
    </submittedName>
</protein>
<dbReference type="EMBL" id="JBHUHZ010000001">
    <property type="protein sequence ID" value="MFD2161336.1"/>
    <property type="molecule type" value="Genomic_DNA"/>
</dbReference>
<keyword evidence="1" id="KW-0998">Cell outer membrane</keyword>
<dbReference type="SUPFAM" id="SSF74653">
    <property type="entry name" value="TolA/TonB C-terminal domain"/>
    <property type="match status" value="1"/>
</dbReference>
<proteinExistence type="inferred from homology"/>
<dbReference type="PANTHER" id="PTHR33446">
    <property type="entry name" value="PROTEIN TONB-RELATED"/>
    <property type="match status" value="1"/>
</dbReference>
<evidence type="ECO:0000313" key="4">
    <source>
        <dbReference type="EMBL" id="MFD2161336.1"/>
    </source>
</evidence>
<keyword evidence="1" id="KW-1134">Transmembrane beta strand</keyword>
<evidence type="ECO:0000256" key="2">
    <source>
        <dbReference type="SAM" id="Phobius"/>
    </source>
</evidence>
<evidence type="ECO:0000313" key="5">
    <source>
        <dbReference type="Proteomes" id="UP001597387"/>
    </source>
</evidence>
<dbReference type="Pfam" id="PF03544">
    <property type="entry name" value="TonB_C"/>
    <property type="match status" value="1"/>
</dbReference>
<keyword evidence="2" id="KW-1133">Transmembrane helix</keyword>
<gene>
    <name evidence="4" type="ORF">ACFSJU_02975</name>
</gene>
<evidence type="ECO:0000256" key="1">
    <source>
        <dbReference type="PROSITE-ProRule" id="PRU01360"/>
    </source>
</evidence>
<dbReference type="SUPFAM" id="SSF56935">
    <property type="entry name" value="Porins"/>
    <property type="match status" value="1"/>
</dbReference>
<feature type="transmembrane region" description="Helical" evidence="2">
    <location>
        <begin position="250"/>
        <end position="271"/>
    </location>
</feature>
<keyword evidence="1" id="KW-0813">Transport</keyword>
<dbReference type="PROSITE" id="PS52016">
    <property type="entry name" value="TONB_DEPENDENT_REC_3"/>
    <property type="match status" value="1"/>
</dbReference>
<dbReference type="PANTHER" id="PTHR33446:SF2">
    <property type="entry name" value="PROTEIN TONB"/>
    <property type="match status" value="1"/>
</dbReference>
<dbReference type="InterPro" id="IPR012910">
    <property type="entry name" value="Plug_dom"/>
</dbReference>
<accession>A0ABW4ZH25</accession>
<comment type="similarity">
    <text evidence="1">Belongs to the TonB-dependent receptor family.</text>
</comment>
<dbReference type="Gene3D" id="3.30.1150.10">
    <property type="match status" value="1"/>
</dbReference>
<comment type="caution">
    <text evidence="4">The sequence shown here is derived from an EMBL/GenBank/DDBJ whole genome shotgun (WGS) entry which is preliminary data.</text>
</comment>
<dbReference type="InterPro" id="IPR037682">
    <property type="entry name" value="TonB_C"/>
</dbReference>
<feature type="transmembrane region" description="Helical" evidence="2">
    <location>
        <begin position="36"/>
        <end position="52"/>
    </location>
</feature>
<dbReference type="Gene3D" id="2.170.130.10">
    <property type="entry name" value="TonB-dependent receptor, plug domain"/>
    <property type="match status" value="1"/>
</dbReference>
<name>A0ABW4ZH25_9SPHI</name>
<keyword evidence="5" id="KW-1185">Reference proteome</keyword>